<dbReference type="InterPro" id="IPR039933">
    <property type="entry name" value="XRI1"/>
</dbReference>
<feature type="region of interest" description="Disordered" evidence="1">
    <location>
        <begin position="68"/>
        <end position="95"/>
    </location>
</feature>
<feature type="compositionally biased region" description="Polar residues" evidence="1">
    <location>
        <begin position="84"/>
        <end position="95"/>
    </location>
</feature>
<dbReference type="Proteomes" id="UP000000768">
    <property type="component" value="Chromosome 4"/>
</dbReference>
<organism evidence="2 3">
    <name type="scientific">Sorghum bicolor</name>
    <name type="common">Sorghum</name>
    <name type="synonym">Sorghum vulgare</name>
    <dbReference type="NCBI Taxonomy" id="4558"/>
    <lineage>
        <taxon>Eukaryota</taxon>
        <taxon>Viridiplantae</taxon>
        <taxon>Streptophyta</taxon>
        <taxon>Embryophyta</taxon>
        <taxon>Tracheophyta</taxon>
        <taxon>Spermatophyta</taxon>
        <taxon>Magnoliopsida</taxon>
        <taxon>Liliopsida</taxon>
        <taxon>Poales</taxon>
        <taxon>Poaceae</taxon>
        <taxon>PACMAD clade</taxon>
        <taxon>Panicoideae</taxon>
        <taxon>Andropogonodae</taxon>
        <taxon>Andropogoneae</taxon>
        <taxon>Sorghinae</taxon>
        <taxon>Sorghum</taxon>
    </lineage>
</organism>
<keyword evidence="3" id="KW-1185">Reference proteome</keyword>
<dbReference type="AlphaFoldDB" id="A0A1Z5RPY8"/>
<protein>
    <recommendedName>
        <fullName evidence="4">Protein XRI1</fullName>
    </recommendedName>
</protein>
<gene>
    <name evidence="2" type="ORF">SORBI_3004G258000</name>
</gene>
<reference evidence="2 3" key="1">
    <citation type="journal article" date="2009" name="Nature">
        <title>The Sorghum bicolor genome and the diversification of grasses.</title>
        <authorList>
            <person name="Paterson A.H."/>
            <person name="Bowers J.E."/>
            <person name="Bruggmann R."/>
            <person name="Dubchak I."/>
            <person name="Grimwood J."/>
            <person name="Gundlach H."/>
            <person name="Haberer G."/>
            <person name="Hellsten U."/>
            <person name="Mitros T."/>
            <person name="Poliakov A."/>
            <person name="Schmutz J."/>
            <person name="Spannagl M."/>
            <person name="Tang H."/>
            <person name="Wang X."/>
            <person name="Wicker T."/>
            <person name="Bharti A.K."/>
            <person name="Chapman J."/>
            <person name="Feltus F.A."/>
            <person name="Gowik U."/>
            <person name="Grigoriev I.V."/>
            <person name="Lyons E."/>
            <person name="Maher C.A."/>
            <person name="Martis M."/>
            <person name="Narechania A."/>
            <person name="Otillar R.P."/>
            <person name="Penning B.W."/>
            <person name="Salamov A.A."/>
            <person name="Wang Y."/>
            <person name="Zhang L."/>
            <person name="Carpita N.C."/>
            <person name="Freeling M."/>
            <person name="Gingle A.R."/>
            <person name="Hash C.T."/>
            <person name="Keller B."/>
            <person name="Klein P."/>
            <person name="Kresovich S."/>
            <person name="McCann M.C."/>
            <person name="Ming R."/>
            <person name="Peterson D.G."/>
            <person name="Mehboob-ur-Rahman"/>
            <person name="Ware D."/>
            <person name="Westhoff P."/>
            <person name="Mayer K.F."/>
            <person name="Messing J."/>
            <person name="Rokhsar D.S."/>
        </authorList>
    </citation>
    <scope>NUCLEOTIDE SEQUENCE [LARGE SCALE GENOMIC DNA]</scope>
    <source>
        <strain evidence="3">cv. BTx623</strain>
    </source>
</reference>
<evidence type="ECO:0000313" key="2">
    <source>
        <dbReference type="EMBL" id="OQU85505.1"/>
    </source>
</evidence>
<evidence type="ECO:0008006" key="4">
    <source>
        <dbReference type="Google" id="ProtNLM"/>
    </source>
</evidence>
<dbReference type="InParanoid" id="A0A1Z5RPY8"/>
<proteinExistence type="predicted"/>
<dbReference type="PANTHER" id="PTHR33385">
    <property type="entry name" value="PROTEIN XRI1"/>
    <property type="match status" value="1"/>
</dbReference>
<feature type="compositionally biased region" description="Basic and acidic residues" evidence="1">
    <location>
        <begin position="68"/>
        <end position="79"/>
    </location>
</feature>
<dbReference type="PANTHER" id="PTHR33385:SF29">
    <property type="entry name" value="OS09G0401900 PROTEIN"/>
    <property type="match status" value="1"/>
</dbReference>
<dbReference type="STRING" id="4558.A0A1Z5RPY8"/>
<dbReference type="GO" id="GO:0007143">
    <property type="term" value="P:female meiotic nuclear division"/>
    <property type="evidence" value="ECO:0007669"/>
    <property type="project" value="InterPro"/>
</dbReference>
<evidence type="ECO:0000256" key="1">
    <source>
        <dbReference type="SAM" id="MobiDB-lite"/>
    </source>
</evidence>
<accession>A0A1Z5RPY8</accession>
<sequence>MEGGYGLTGGWDSLWDWQTADATQFLWDCHNQDDDELLGLLGNQTPPRDCCDFFADLGDITYKETLDLEESQESKRQRTLEYPSESSQSKVARTSKIAPTTESFVMQETRKPSTLKVSKAYPFTLIKPSQEEGTSEIAPTTESFVMQETRKPSTLKVSKAFPFALIKLSREESDVTLQDINQQNQRIHAPPKKAPEILGTSHLSGKPVIGMTRIRTEGGRGSITILRTKD</sequence>
<dbReference type="EMBL" id="CM000763">
    <property type="protein sequence ID" value="OQU85505.1"/>
    <property type="molecule type" value="Genomic_DNA"/>
</dbReference>
<evidence type="ECO:0000313" key="3">
    <source>
        <dbReference type="Proteomes" id="UP000000768"/>
    </source>
</evidence>
<dbReference type="GO" id="GO:0007140">
    <property type="term" value="P:male meiotic nuclear division"/>
    <property type="evidence" value="ECO:0007669"/>
    <property type="project" value="InterPro"/>
</dbReference>
<name>A0A1Z5RPY8_SORBI</name>
<dbReference type="Gramene" id="OQU85505">
    <property type="protein sequence ID" value="OQU85505"/>
    <property type="gene ID" value="SORBI_3004G258000"/>
</dbReference>
<reference evidence="3" key="2">
    <citation type="journal article" date="2018" name="Plant J.">
        <title>The Sorghum bicolor reference genome: improved assembly, gene annotations, a transcriptome atlas, and signatures of genome organization.</title>
        <authorList>
            <person name="McCormick R.F."/>
            <person name="Truong S.K."/>
            <person name="Sreedasyam A."/>
            <person name="Jenkins J."/>
            <person name="Shu S."/>
            <person name="Sims D."/>
            <person name="Kennedy M."/>
            <person name="Amirebrahimi M."/>
            <person name="Weers B.D."/>
            <person name="McKinley B."/>
            <person name="Mattison A."/>
            <person name="Morishige D.T."/>
            <person name="Grimwood J."/>
            <person name="Schmutz J."/>
            <person name="Mullet J.E."/>
        </authorList>
    </citation>
    <scope>NUCLEOTIDE SEQUENCE [LARGE SCALE GENOMIC DNA]</scope>
    <source>
        <strain evidence="3">cv. BTx623</strain>
    </source>
</reference>